<keyword evidence="2" id="KW-1185">Reference proteome</keyword>
<dbReference type="EMBL" id="CAKMRJ010005745">
    <property type="protein sequence ID" value="CAH1451969.1"/>
    <property type="molecule type" value="Genomic_DNA"/>
</dbReference>
<accession>A0AAU9PPW2</accession>
<reference evidence="1 2" key="1">
    <citation type="submission" date="2022-01" db="EMBL/GenBank/DDBJ databases">
        <authorList>
            <person name="Xiong W."/>
            <person name="Schranz E."/>
        </authorList>
    </citation>
    <scope>NUCLEOTIDE SEQUENCE [LARGE SCALE GENOMIC DNA]</scope>
</reference>
<organism evidence="1 2">
    <name type="scientific">Lactuca virosa</name>
    <dbReference type="NCBI Taxonomy" id="75947"/>
    <lineage>
        <taxon>Eukaryota</taxon>
        <taxon>Viridiplantae</taxon>
        <taxon>Streptophyta</taxon>
        <taxon>Embryophyta</taxon>
        <taxon>Tracheophyta</taxon>
        <taxon>Spermatophyta</taxon>
        <taxon>Magnoliopsida</taxon>
        <taxon>eudicotyledons</taxon>
        <taxon>Gunneridae</taxon>
        <taxon>Pentapetalae</taxon>
        <taxon>asterids</taxon>
        <taxon>campanulids</taxon>
        <taxon>Asterales</taxon>
        <taxon>Asteraceae</taxon>
        <taxon>Cichorioideae</taxon>
        <taxon>Cichorieae</taxon>
        <taxon>Lactucinae</taxon>
        <taxon>Lactuca</taxon>
    </lineage>
</organism>
<evidence type="ECO:0000313" key="2">
    <source>
        <dbReference type="Proteomes" id="UP001157418"/>
    </source>
</evidence>
<name>A0AAU9PPW2_9ASTR</name>
<gene>
    <name evidence="1" type="ORF">LVIROSA_LOCUS37296</name>
</gene>
<comment type="caution">
    <text evidence="1">The sequence shown here is derived from an EMBL/GenBank/DDBJ whole genome shotgun (WGS) entry which is preliminary data.</text>
</comment>
<sequence>MSACHIIKTDTSSCHVSIYTTDTTDHYLRRNHLITASSLRLCVCVQAVQSSHKAQFDSTLGYTSSIFGKFMFKGVID</sequence>
<proteinExistence type="predicted"/>
<protein>
    <submittedName>
        <fullName evidence="1">Uncharacterized protein</fullName>
    </submittedName>
</protein>
<evidence type="ECO:0000313" key="1">
    <source>
        <dbReference type="EMBL" id="CAH1451969.1"/>
    </source>
</evidence>
<dbReference type="Proteomes" id="UP001157418">
    <property type="component" value="Unassembled WGS sequence"/>
</dbReference>
<dbReference type="AlphaFoldDB" id="A0AAU9PPW2"/>